<dbReference type="AlphaFoldDB" id="A0A091DEF5"/>
<dbReference type="PANTHER" id="PTHR22397">
    <property type="entry name" value="JUNCTIONAL SARCOPLASMIC RETICULUM PROTEIN 1"/>
    <property type="match status" value="1"/>
</dbReference>
<organism evidence="2 3">
    <name type="scientific">Fukomys damarensis</name>
    <name type="common">Damaraland mole rat</name>
    <name type="synonym">Cryptomys damarensis</name>
    <dbReference type="NCBI Taxonomy" id="885580"/>
    <lineage>
        <taxon>Eukaryota</taxon>
        <taxon>Metazoa</taxon>
        <taxon>Chordata</taxon>
        <taxon>Craniata</taxon>
        <taxon>Vertebrata</taxon>
        <taxon>Euteleostomi</taxon>
        <taxon>Mammalia</taxon>
        <taxon>Eutheria</taxon>
        <taxon>Euarchontoglires</taxon>
        <taxon>Glires</taxon>
        <taxon>Rodentia</taxon>
        <taxon>Hystricomorpha</taxon>
        <taxon>Bathyergidae</taxon>
        <taxon>Fukomys</taxon>
    </lineage>
</organism>
<dbReference type="eggNOG" id="ENOG502S4JK">
    <property type="taxonomic scope" value="Eukaryota"/>
</dbReference>
<dbReference type="EMBL" id="KN122676">
    <property type="protein sequence ID" value="KFO28873.1"/>
    <property type="molecule type" value="Genomic_DNA"/>
</dbReference>
<accession>A0A091DEF5</accession>
<dbReference type="PANTHER" id="PTHR22397:SF2">
    <property type="entry name" value="JUNCTIONAL SARCOPLASMIC RETICULUM PROTEIN 1"/>
    <property type="match status" value="1"/>
</dbReference>
<dbReference type="Pfam" id="PF15312">
    <property type="entry name" value="JSRP"/>
    <property type="match status" value="1"/>
</dbReference>
<dbReference type="Proteomes" id="UP000028990">
    <property type="component" value="Unassembled WGS sequence"/>
</dbReference>
<keyword evidence="3" id="KW-1185">Reference proteome</keyword>
<gene>
    <name evidence="2" type="ORF">H920_09816</name>
</gene>
<dbReference type="GO" id="GO:0003009">
    <property type="term" value="P:skeletal muscle contraction"/>
    <property type="evidence" value="ECO:0007669"/>
    <property type="project" value="TreeGrafter"/>
</dbReference>
<sequence length="335" mass="36564">MTTKALEELDRGLGSCLAGEDLSVLVEAGLGWPQEDKARATPRVAETSSRPQVSQELQAGSGVDARHKKMEKEAMARGTPDPGKEKLKSGASGFAAAWDKKRAGVSTPPGLSEELPWGDVTVNKCLVLASLVALLGSAFQLCRDAVAGEEPAPTPWISPISPPKDPAVHASKPVAWVPPSKPPASQVGPPAPQAEAGDKPEVSRSRQAAEKVQGDPGRVTGEAAEEEHVTLAEQAPKEKPRKEKPGKERPQKDKKPWKKKPRKEERPQKERPQAAREPKEALPRRWEAREGGHRPWARDSRDPEHRKRQAWASPRRSEEDQPPGKQKHRLGKGRN</sequence>
<feature type="compositionally biased region" description="Basic and acidic residues" evidence="1">
    <location>
        <begin position="226"/>
        <end position="254"/>
    </location>
</feature>
<feature type="compositionally biased region" description="Pro residues" evidence="1">
    <location>
        <begin position="152"/>
        <end position="165"/>
    </location>
</feature>
<feature type="region of interest" description="Disordered" evidence="1">
    <location>
        <begin position="150"/>
        <end position="335"/>
    </location>
</feature>
<feature type="compositionally biased region" description="Polar residues" evidence="1">
    <location>
        <begin position="46"/>
        <end position="58"/>
    </location>
</feature>
<evidence type="ECO:0000313" key="2">
    <source>
        <dbReference type="EMBL" id="KFO28873.1"/>
    </source>
</evidence>
<evidence type="ECO:0000256" key="1">
    <source>
        <dbReference type="SAM" id="MobiDB-lite"/>
    </source>
</evidence>
<name>A0A091DEF5_FUKDA</name>
<dbReference type="OrthoDB" id="9838378at2759"/>
<feature type="compositionally biased region" description="Basic and acidic residues" evidence="1">
    <location>
        <begin position="196"/>
        <end position="213"/>
    </location>
</feature>
<reference evidence="2 3" key="1">
    <citation type="submission" date="2013-11" db="EMBL/GenBank/DDBJ databases">
        <title>The Damaraland mole rat (Fukomys damarensis) genome and evolution of African mole rats.</title>
        <authorList>
            <person name="Gladyshev V.N."/>
            <person name="Fang X."/>
        </authorList>
    </citation>
    <scope>NUCLEOTIDE SEQUENCE [LARGE SCALE GENOMIC DNA]</scope>
    <source>
        <tissue evidence="2">Liver</tissue>
    </source>
</reference>
<feature type="compositionally biased region" description="Basic residues" evidence="1">
    <location>
        <begin position="325"/>
        <end position="335"/>
    </location>
</feature>
<proteinExistence type="predicted"/>
<feature type="compositionally biased region" description="Basic and acidic residues" evidence="1">
    <location>
        <begin position="262"/>
        <end position="305"/>
    </location>
</feature>
<feature type="region of interest" description="Disordered" evidence="1">
    <location>
        <begin position="32"/>
        <end position="92"/>
    </location>
</feature>
<dbReference type="InterPro" id="IPR026178">
    <property type="entry name" value="JSRP1"/>
</dbReference>
<dbReference type="GO" id="GO:0016529">
    <property type="term" value="C:sarcoplasmic reticulum"/>
    <property type="evidence" value="ECO:0007669"/>
    <property type="project" value="TreeGrafter"/>
</dbReference>
<protein>
    <submittedName>
        <fullName evidence="2">Junctional sarcoplasmic reticulum protein 1</fullName>
    </submittedName>
</protein>
<evidence type="ECO:0000313" key="3">
    <source>
        <dbReference type="Proteomes" id="UP000028990"/>
    </source>
</evidence>